<feature type="compositionally biased region" description="Acidic residues" evidence="1">
    <location>
        <begin position="38"/>
        <end position="57"/>
    </location>
</feature>
<evidence type="ECO:0000256" key="1">
    <source>
        <dbReference type="SAM" id="MobiDB-lite"/>
    </source>
</evidence>
<feature type="compositionally biased region" description="Polar residues" evidence="1">
    <location>
        <begin position="160"/>
        <end position="177"/>
    </location>
</feature>
<organism evidence="3 4">
    <name type="scientific">Reticulomyxa filosa</name>
    <dbReference type="NCBI Taxonomy" id="46433"/>
    <lineage>
        <taxon>Eukaryota</taxon>
        <taxon>Sar</taxon>
        <taxon>Rhizaria</taxon>
        <taxon>Retaria</taxon>
        <taxon>Foraminifera</taxon>
        <taxon>Monothalamids</taxon>
        <taxon>Reticulomyxidae</taxon>
        <taxon>Reticulomyxa</taxon>
    </lineage>
</organism>
<dbReference type="GO" id="GO:0016787">
    <property type="term" value="F:hydrolase activity"/>
    <property type="evidence" value="ECO:0007669"/>
    <property type="project" value="UniProtKB-KW"/>
</dbReference>
<accession>X6NBR6</accession>
<feature type="non-terminal residue" evidence="3">
    <location>
        <position position="1"/>
    </location>
</feature>
<protein>
    <submittedName>
        <fullName evidence="3">Ubiquitin carboxyl-terminal hydrolase</fullName>
    </submittedName>
</protein>
<evidence type="ECO:0000256" key="2">
    <source>
        <dbReference type="SAM" id="Phobius"/>
    </source>
</evidence>
<keyword evidence="3" id="KW-0378">Hydrolase</keyword>
<name>X6NBR6_RETFI</name>
<evidence type="ECO:0000313" key="4">
    <source>
        <dbReference type="Proteomes" id="UP000023152"/>
    </source>
</evidence>
<dbReference type="EMBL" id="ASPP01010033">
    <property type="protein sequence ID" value="ETO23333.1"/>
    <property type="molecule type" value="Genomic_DNA"/>
</dbReference>
<feature type="compositionally biased region" description="Low complexity" evidence="1">
    <location>
        <begin position="136"/>
        <end position="146"/>
    </location>
</feature>
<sequence length="362" mass="40991">SNSKRQKEKEKKKGKEKEKEKGKDKGKGKGKEKRQDDDSANDNDNDDDNDNDNDNDNEMTMTMTMTMTITMTITMIMIMIVLMQMKRTTATAKDKGKKKEDSEHEDASEAKNKYTANTNHQKKTTDAIYSQKSEDTTSSTTTTQTLPKEEKQKEKEDKPNSSNTISGPFSNQTSTIQTDNTLYQKQSTTTQNFAFNGSNPRFFFFFFWGETKYGDKGAEKFFIYSPVPFAGNGHTTNGFSNFSPSQPYHQSQPTPQVTQISGKWYHYDEKKGYWLEVLPFLQPKFFNAYSSSVHMAGAQDPRLCHTMFELNGCQYGVQFDYSKSVPSGIQYVIGEPAKTRFLIFANPIGGLINGISVDTSTK</sequence>
<dbReference type="Proteomes" id="UP000023152">
    <property type="component" value="Unassembled WGS sequence"/>
</dbReference>
<reference evidence="3 4" key="1">
    <citation type="journal article" date="2013" name="Curr. Biol.">
        <title>The Genome of the Foraminiferan Reticulomyxa filosa.</title>
        <authorList>
            <person name="Glockner G."/>
            <person name="Hulsmann N."/>
            <person name="Schleicher M."/>
            <person name="Noegel A.A."/>
            <person name="Eichinger L."/>
            <person name="Gallinger C."/>
            <person name="Pawlowski J."/>
            <person name="Sierra R."/>
            <person name="Euteneuer U."/>
            <person name="Pillet L."/>
            <person name="Moustafa A."/>
            <person name="Platzer M."/>
            <person name="Groth M."/>
            <person name="Szafranski K."/>
            <person name="Schliwa M."/>
        </authorList>
    </citation>
    <scope>NUCLEOTIDE SEQUENCE [LARGE SCALE GENOMIC DNA]</scope>
</reference>
<evidence type="ECO:0000313" key="3">
    <source>
        <dbReference type="EMBL" id="ETO23333.1"/>
    </source>
</evidence>
<feature type="region of interest" description="Disordered" evidence="1">
    <location>
        <begin position="91"/>
        <end position="177"/>
    </location>
</feature>
<feature type="region of interest" description="Disordered" evidence="1">
    <location>
        <begin position="1"/>
        <end position="58"/>
    </location>
</feature>
<comment type="caution">
    <text evidence="3">The sequence shown here is derived from an EMBL/GenBank/DDBJ whole genome shotgun (WGS) entry which is preliminary data.</text>
</comment>
<feature type="compositionally biased region" description="Basic and acidic residues" evidence="1">
    <location>
        <begin position="147"/>
        <end position="159"/>
    </location>
</feature>
<keyword evidence="2" id="KW-0812">Transmembrane</keyword>
<keyword evidence="2" id="KW-0472">Membrane</keyword>
<gene>
    <name evidence="3" type="ORF">RFI_13849</name>
</gene>
<feature type="compositionally biased region" description="Basic and acidic residues" evidence="1">
    <location>
        <begin position="1"/>
        <end position="37"/>
    </location>
</feature>
<dbReference type="AlphaFoldDB" id="X6NBR6"/>
<feature type="compositionally biased region" description="Basic and acidic residues" evidence="1">
    <location>
        <begin position="92"/>
        <end position="112"/>
    </location>
</feature>
<feature type="transmembrane region" description="Helical" evidence="2">
    <location>
        <begin position="61"/>
        <end position="83"/>
    </location>
</feature>
<proteinExistence type="predicted"/>
<keyword evidence="4" id="KW-1185">Reference proteome</keyword>
<keyword evidence="2" id="KW-1133">Transmembrane helix</keyword>